<sequence length="180" mass="20565">MIQNLCNIYGDENFDTFYKATIIEASQLPKFNHLTKEQEVLTMINNLPQEFQAMIIRFLPERFSLGNRTRIRNGSRMYETDFSLPLVPQDANIQNLLETYNNKEVVVLITRHTHSHLYGTSEQPLLFIYEELHNPAPSGLKGYTLSMANESYGAPLYFAGNEAEFPIVNRGLAFQLAGSL</sequence>
<accession>A0A1Y1SYF4</accession>
<keyword evidence="2" id="KW-1185">Reference proteome</keyword>
<evidence type="ECO:0000313" key="2">
    <source>
        <dbReference type="Proteomes" id="UP000192746"/>
    </source>
</evidence>
<gene>
    <name evidence="1" type="ORF">IIF7_19084</name>
</gene>
<name>A0A1Y1SYF4_9FLAO</name>
<dbReference type="RefSeq" id="WP_084843280.1">
    <property type="nucleotide sequence ID" value="NZ_ARYN01000025.1"/>
</dbReference>
<dbReference type="STRING" id="1185767.IIF7_19084"/>
<protein>
    <submittedName>
        <fullName evidence="1">Uncharacterized protein</fullName>
    </submittedName>
</protein>
<evidence type="ECO:0000313" key="1">
    <source>
        <dbReference type="EMBL" id="ORL43787.1"/>
    </source>
</evidence>
<organism evidence="1 2">
    <name type="scientific">Zunongwangia atlantica 22II14-10F7</name>
    <dbReference type="NCBI Taxonomy" id="1185767"/>
    <lineage>
        <taxon>Bacteria</taxon>
        <taxon>Pseudomonadati</taxon>
        <taxon>Bacteroidota</taxon>
        <taxon>Flavobacteriia</taxon>
        <taxon>Flavobacteriales</taxon>
        <taxon>Flavobacteriaceae</taxon>
        <taxon>Zunongwangia</taxon>
    </lineage>
</organism>
<dbReference type="Proteomes" id="UP000192746">
    <property type="component" value="Unassembled WGS sequence"/>
</dbReference>
<reference evidence="1 2" key="1">
    <citation type="submission" date="2013-04" db="EMBL/GenBank/DDBJ databases">
        <title>Zunongwangia sp. 22II14-10F7 Genome Sequencing.</title>
        <authorList>
            <person name="Lai Q."/>
            <person name="Shao Z."/>
        </authorList>
    </citation>
    <scope>NUCLEOTIDE SEQUENCE [LARGE SCALE GENOMIC DNA]</scope>
    <source>
        <strain evidence="1 2">22II14-10F7</strain>
    </source>
</reference>
<dbReference type="OrthoDB" id="1428481at2"/>
<proteinExistence type="predicted"/>
<dbReference type="EMBL" id="ARYN01000025">
    <property type="protein sequence ID" value="ORL43787.1"/>
    <property type="molecule type" value="Genomic_DNA"/>
</dbReference>
<dbReference type="AlphaFoldDB" id="A0A1Y1SYF4"/>
<comment type="caution">
    <text evidence="1">The sequence shown here is derived from an EMBL/GenBank/DDBJ whole genome shotgun (WGS) entry which is preliminary data.</text>
</comment>